<organism evidence="2">
    <name type="scientific">marine sediment metagenome</name>
    <dbReference type="NCBI Taxonomy" id="412755"/>
    <lineage>
        <taxon>unclassified sequences</taxon>
        <taxon>metagenomes</taxon>
        <taxon>ecological metagenomes</taxon>
    </lineage>
</organism>
<accession>X1DIV7</accession>
<evidence type="ECO:0000313" key="2">
    <source>
        <dbReference type="EMBL" id="GAG96346.1"/>
    </source>
</evidence>
<reference evidence="2" key="1">
    <citation type="journal article" date="2014" name="Front. Microbiol.">
        <title>High frequency of phylogenetically diverse reductive dehalogenase-homologous genes in deep subseafloor sedimentary metagenomes.</title>
        <authorList>
            <person name="Kawai M."/>
            <person name="Futagami T."/>
            <person name="Toyoda A."/>
            <person name="Takaki Y."/>
            <person name="Nishi S."/>
            <person name="Hori S."/>
            <person name="Arai W."/>
            <person name="Tsubouchi T."/>
            <person name="Morono Y."/>
            <person name="Uchiyama I."/>
            <person name="Ito T."/>
            <person name="Fujiyama A."/>
            <person name="Inagaki F."/>
            <person name="Takami H."/>
        </authorList>
    </citation>
    <scope>NUCLEOTIDE SEQUENCE</scope>
    <source>
        <strain evidence="2">Expedition CK06-06</strain>
    </source>
</reference>
<keyword evidence="1" id="KW-0812">Transmembrane</keyword>
<feature type="non-terminal residue" evidence="2">
    <location>
        <position position="1"/>
    </location>
</feature>
<feature type="transmembrane region" description="Helical" evidence="1">
    <location>
        <begin position="18"/>
        <end position="38"/>
    </location>
</feature>
<keyword evidence="1" id="KW-1133">Transmembrane helix</keyword>
<evidence type="ECO:0000256" key="1">
    <source>
        <dbReference type="SAM" id="Phobius"/>
    </source>
</evidence>
<dbReference type="EMBL" id="BART01026394">
    <property type="protein sequence ID" value="GAG96346.1"/>
    <property type="molecule type" value="Genomic_DNA"/>
</dbReference>
<comment type="caution">
    <text evidence="2">The sequence shown here is derived from an EMBL/GenBank/DDBJ whole genome shotgun (WGS) entry which is preliminary data.</text>
</comment>
<name>X1DIV7_9ZZZZ</name>
<evidence type="ECO:0008006" key="3">
    <source>
        <dbReference type="Google" id="ProtNLM"/>
    </source>
</evidence>
<protein>
    <recommendedName>
        <fullName evidence="3">ABC transporter permease</fullName>
    </recommendedName>
</protein>
<sequence>GGTIFVNAKWDLNMSLTIGNIILALGISGTIGIISGYAPAYSASRLDPVEAIGTTF</sequence>
<dbReference type="AlphaFoldDB" id="X1DIV7"/>
<keyword evidence="1" id="KW-0472">Membrane</keyword>
<gene>
    <name evidence="2" type="ORF">S01H4_47088</name>
</gene>
<proteinExistence type="predicted"/>